<dbReference type="GO" id="GO:0003677">
    <property type="term" value="F:DNA binding"/>
    <property type="evidence" value="ECO:0007669"/>
    <property type="project" value="UniProtKB-KW"/>
</dbReference>
<dbReference type="Pfam" id="PF00126">
    <property type="entry name" value="HTH_1"/>
    <property type="match status" value="1"/>
</dbReference>
<name>A0A368Y5V9_9BURK</name>
<evidence type="ECO:0000313" key="6">
    <source>
        <dbReference type="EMBL" id="RCW75680.1"/>
    </source>
</evidence>
<comment type="similarity">
    <text evidence="1">Belongs to the LysR transcriptional regulatory family.</text>
</comment>
<dbReference type="PANTHER" id="PTHR30419:SF8">
    <property type="entry name" value="NITROGEN ASSIMILATION TRANSCRIPTIONAL ACTIVATOR-RELATED"/>
    <property type="match status" value="1"/>
</dbReference>
<evidence type="ECO:0000259" key="5">
    <source>
        <dbReference type="PROSITE" id="PS50931"/>
    </source>
</evidence>
<dbReference type="AlphaFoldDB" id="A0A368Y5V9"/>
<comment type="caution">
    <text evidence="6">The sequence shown here is derived from an EMBL/GenBank/DDBJ whole genome shotgun (WGS) entry which is preliminary data.</text>
</comment>
<keyword evidence="4" id="KW-0804">Transcription</keyword>
<dbReference type="Pfam" id="PF03466">
    <property type="entry name" value="LysR_substrate"/>
    <property type="match status" value="1"/>
</dbReference>
<dbReference type="InterPro" id="IPR050950">
    <property type="entry name" value="HTH-type_LysR_regulators"/>
</dbReference>
<dbReference type="InterPro" id="IPR000847">
    <property type="entry name" value="LysR_HTH_N"/>
</dbReference>
<dbReference type="RefSeq" id="WP_170168066.1">
    <property type="nucleotide sequence ID" value="NZ_QPJK01000001.1"/>
</dbReference>
<dbReference type="GO" id="GO:0003700">
    <property type="term" value="F:DNA-binding transcription factor activity"/>
    <property type="evidence" value="ECO:0007669"/>
    <property type="project" value="InterPro"/>
</dbReference>
<dbReference type="SUPFAM" id="SSF46785">
    <property type="entry name" value="Winged helix' DNA-binding domain"/>
    <property type="match status" value="1"/>
</dbReference>
<dbReference type="PRINTS" id="PR00039">
    <property type="entry name" value="HTHLYSR"/>
</dbReference>
<evidence type="ECO:0000256" key="3">
    <source>
        <dbReference type="ARBA" id="ARBA00023125"/>
    </source>
</evidence>
<keyword evidence="3 6" id="KW-0238">DNA-binding</keyword>
<proteinExistence type="inferred from homology"/>
<keyword evidence="2" id="KW-0805">Transcription regulation</keyword>
<dbReference type="PANTHER" id="PTHR30419">
    <property type="entry name" value="HTH-TYPE TRANSCRIPTIONAL REGULATOR YBHD"/>
    <property type="match status" value="1"/>
</dbReference>
<dbReference type="InterPro" id="IPR005119">
    <property type="entry name" value="LysR_subst-bd"/>
</dbReference>
<accession>A0A368Y5V9</accession>
<gene>
    <name evidence="6" type="ORF">DES41_101275</name>
</gene>
<evidence type="ECO:0000313" key="7">
    <source>
        <dbReference type="Proteomes" id="UP000252884"/>
    </source>
</evidence>
<evidence type="ECO:0000256" key="4">
    <source>
        <dbReference type="ARBA" id="ARBA00023163"/>
    </source>
</evidence>
<evidence type="ECO:0000256" key="1">
    <source>
        <dbReference type="ARBA" id="ARBA00009437"/>
    </source>
</evidence>
<organism evidence="6 7">
    <name type="scientific">Pseudorhodoferax soli</name>
    <dbReference type="NCBI Taxonomy" id="545864"/>
    <lineage>
        <taxon>Bacteria</taxon>
        <taxon>Pseudomonadati</taxon>
        <taxon>Pseudomonadota</taxon>
        <taxon>Betaproteobacteria</taxon>
        <taxon>Burkholderiales</taxon>
        <taxon>Comamonadaceae</taxon>
    </lineage>
</organism>
<dbReference type="GO" id="GO:0005829">
    <property type="term" value="C:cytosol"/>
    <property type="evidence" value="ECO:0007669"/>
    <property type="project" value="TreeGrafter"/>
</dbReference>
<feature type="domain" description="HTH lysR-type" evidence="5">
    <location>
        <begin position="16"/>
        <end position="71"/>
    </location>
</feature>
<sequence>MTPTVLFARLMARARLRHLQLLVRTAELGNLQRAAASIPMSQPGATHALAELETMLGAPLFERHARGMRSTPLAGALLPLVRNALAQLQAGAVAAASVHAGAAGNVRIAAIAAALSGLVAPLLPGFTVRHPEVAVDVRSAGADELFKLLDQGAVDLLACREPVQLPAHLAFVPLVEDRYVVLCGPQHPLLAVQPVGTAQLAAAVWLLPPPSTLAAHDFDRLCSLLGIAPQVCWVSARPILMTLAMLQQRDLLALVPRNVAVQLLDAGLLFALACSPEMTPPMPPLGLVLPRDPARCSAEVLQFIAYVQDWVPPSPGVD</sequence>
<dbReference type="Gene3D" id="1.10.10.10">
    <property type="entry name" value="Winged helix-like DNA-binding domain superfamily/Winged helix DNA-binding domain"/>
    <property type="match status" value="1"/>
</dbReference>
<dbReference type="Gene3D" id="3.40.190.290">
    <property type="match status" value="1"/>
</dbReference>
<dbReference type="InterPro" id="IPR036388">
    <property type="entry name" value="WH-like_DNA-bd_sf"/>
</dbReference>
<keyword evidence="7" id="KW-1185">Reference proteome</keyword>
<reference evidence="6 7" key="1">
    <citation type="submission" date="2018-07" db="EMBL/GenBank/DDBJ databases">
        <title>Genomic Encyclopedia of Type Strains, Phase IV (KMG-IV): sequencing the most valuable type-strain genomes for metagenomic binning, comparative biology and taxonomic classification.</title>
        <authorList>
            <person name="Goeker M."/>
        </authorList>
    </citation>
    <scope>NUCLEOTIDE SEQUENCE [LARGE SCALE GENOMIC DNA]</scope>
    <source>
        <strain evidence="6 7">DSM 21634</strain>
    </source>
</reference>
<dbReference type="SUPFAM" id="SSF53850">
    <property type="entry name" value="Periplasmic binding protein-like II"/>
    <property type="match status" value="1"/>
</dbReference>
<dbReference type="EMBL" id="QPJK01000001">
    <property type="protein sequence ID" value="RCW75680.1"/>
    <property type="molecule type" value="Genomic_DNA"/>
</dbReference>
<dbReference type="Proteomes" id="UP000252884">
    <property type="component" value="Unassembled WGS sequence"/>
</dbReference>
<dbReference type="PROSITE" id="PS50931">
    <property type="entry name" value="HTH_LYSR"/>
    <property type="match status" value="1"/>
</dbReference>
<dbReference type="InterPro" id="IPR036390">
    <property type="entry name" value="WH_DNA-bd_sf"/>
</dbReference>
<evidence type="ECO:0000256" key="2">
    <source>
        <dbReference type="ARBA" id="ARBA00023015"/>
    </source>
</evidence>
<protein>
    <submittedName>
        <fullName evidence="6">DNA-binding transcriptional LysR family regulator</fullName>
    </submittedName>
</protein>